<sequence length="126" mass="14094">MVMVVIVVMVLMRFMDVVCSVIIICLCCMPILVKVSACSSQFIFIFRLFAVIPGCAGAGVTFNLLESFPPCIVVTLTIKKRYVSNLLGEFFFDIVQQTMQHCGVALFQQTKTLIEPVGHFNIIRHT</sequence>
<evidence type="ECO:0000256" key="1">
    <source>
        <dbReference type="SAM" id="Phobius"/>
    </source>
</evidence>
<accession>A0A1G4Y6P1</accession>
<organism evidence="2 3">
    <name type="scientific">Kosakonia sacchari</name>
    <dbReference type="NCBI Taxonomy" id="1158459"/>
    <lineage>
        <taxon>Bacteria</taxon>
        <taxon>Pseudomonadati</taxon>
        <taxon>Pseudomonadota</taxon>
        <taxon>Gammaproteobacteria</taxon>
        <taxon>Enterobacterales</taxon>
        <taxon>Enterobacteriaceae</taxon>
        <taxon>Kosakonia</taxon>
    </lineage>
</organism>
<comment type="caution">
    <text evidence="2">The sequence shown here is derived from an EMBL/GenBank/DDBJ whole genome shotgun (WGS) entry which is preliminary data.</text>
</comment>
<keyword evidence="1" id="KW-0472">Membrane</keyword>
<feature type="transmembrane region" description="Helical" evidence="1">
    <location>
        <begin position="6"/>
        <end position="32"/>
    </location>
</feature>
<feature type="transmembrane region" description="Helical" evidence="1">
    <location>
        <begin position="44"/>
        <end position="65"/>
    </location>
</feature>
<evidence type="ECO:0000313" key="2">
    <source>
        <dbReference type="EMBL" id="SCX49063.1"/>
    </source>
</evidence>
<keyword evidence="1" id="KW-0812">Transmembrane</keyword>
<evidence type="ECO:0000313" key="3">
    <source>
        <dbReference type="Proteomes" id="UP000183569"/>
    </source>
</evidence>
<dbReference type="EMBL" id="FMUI01000005">
    <property type="protein sequence ID" value="SCX49063.1"/>
    <property type="molecule type" value="Genomic_DNA"/>
</dbReference>
<proteinExistence type="predicted"/>
<gene>
    <name evidence="2" type="ORF">SAMN02927897_02055</name>
</gene>
<dbReference type="AlphaFoldDB" id="A0A1G4Y6P1"/>
<name>A0A1G4Y6P1_9ENTR</name>
<dbReference type="Proteomes" id="UP000183569">
    <property type="component" value="Unassembled WGS sequence"/>
</dbReference>
<reference evidence="2 3" key="1">
    <citation type="submission" date="2016-10" db="EMBL/GenBank/DDBJ databases">
        <authorList>
            <person name="Varghese N."/>
            <person name="Submissions S."/>
        </authorList>
    </citation>
    <scope>NUCLEOTIDE SEQUENCE [LARGE SCALE GENOMIC DNA]</scope>
    <source>
        <strain evidence="2 3">CGMCC 1.12102</strain>
    </source>
</reference>
<keyword evidence="1" id="KW-1133">Transmembrane helix</keyword>
<protein>
    <submittedName>
        <fullName evidence="2">Uncharacterized protein</fullName>
    </submittedName>
</protein>